<sequence>MKNKTVWLHVRNYGSVFRKGLCCEDCSRVFSSHLLSGTNLVAGLGVNQRSILGAAPTWEGSQASFSIWRPCVLLSCGLLSSQKPWLRWQSGTASPLCIAKDYIIEGHATLLALHLGPFFLPPSTDSGKVCLGTCPVLLVFFFFLALPLSCVEGSG</sequence>
<dbReference type="EMBL" id="AHHD01000170">
    <property type="protein sequence ID" value="EKG18893.1"/>
    <property type="molecule type" value="Genomic_DNA"/>
</dbReference>
<dbReference type="VEuPathDB" id="FungiDB:MPH_03909"/>
<reference evidence="2 3" key="1">
    <citation type="journal article" date="2012" name="BMC Genomics">
        <title>Tools to kill: Genome of one of the most destructive plant pathogenic fungi Macrophomina phaseolina.</title>
        <authorList>
            <person name="Islam M.S."/>
            <person name="Haque M.S."/>
            <person name="Islam M.M."/>
            <person name="Emdad E.M."/>
            <person name="Halim A."/>
            <person name="Hossen Q.M.M."/>
            <person name="Hossain M.Z."/>
            <person name="Ahmed B."/>
            <person name="Rahim S."/>
            <person name="Rahman M.S."/>
            <person name="Alam M.M."/>
            <person name="Hou S."/>
            <person name="Wan X."/>
            <person name="Saito J.A."/>
            <person name="Alam M."/>
        </authorList>
    </citation>
    <scope>NUCLEOTIDE SEQUENCE [LARGE SCALE GENOMIC DNA]</scope>
    <source>
        <strain evidence="2 3">MS6</strain>
    </source>
</reference>
<dbReference type="AlphaFoldDB" id="K2RVR5"/>
<evidence type="ECO:0000256" key="1">
    <source>
        <dbReference type="SAM" id="Phobius"/>
    </source>
</evidence>
<dbReference type="HOGENOM" id="CLU_1695819_0_0_1"/>
<keyword evidence="1" id="KW-0812">Transmembrane</keyword>
<proteinExistence type="predicted"/>
<dbReference type="Proteomes" id="UP000007129">
    <property type="component" value="Unassembled WGS sequence"/>
</dbReference>
<keyword evidence="1" id="KW-1133">Transmembrane helix</keyword>
<keyword evidence="1" id="KW-0472">Membrane</keyword>
<evidence type="ECO:0000313" key="2">
    <source>
        <dbReference type="EMBL" id="EKG18893.1"/>
    </source>
</evidence>
<protein>
    <submittedName>
        <fullName evidence="2">Uncharacterized protein</fullName>
    </submittedName>
</protein>
<organism evidence="2 3">
    <name type="scientific">Macrophomina phaseolina (strain MS6)</name>
    <name type="common">Charcoal rot fungus</name>
    <dbReference type="NCBI Taxonomy" id="1126212"/>
    <lineage>
        <taxon>Eukaryota</taxon>
        <taxon>Fungi</taxon>
        <taxon>Dikarya</taxon>
        <taxon>Ascomycota</taxon>
        <taxon>Pezizomycotina</taxon>
        <taxon>Dothideomycetes</taxon>
        <taxon>Dothideomycetes incertae sedis</taxon>
        <taxon>Botryosphaeriales</taxon>
        <taxon>Botryosphaeriaceae</taxon>
        <taxon>Macrophomina</taxon>
    </lineage>
</organism>
<comment type="caution">
    <text evidence="2">The sequence shown here is derived from an EMBL/GenBank/DDBJ whole genome shotgun (WGS) entry which is preliminary data.</text>
</comment>
<feature type="transmembrane region" description="Helical" evidence="1">
    <location>
        <begin position="129"/>
        <end position="148"/>
    </location>
</feature>
<name>K2RVR5_MACPH</name>
<evidence type="ECO:0000313" key="3">
    <source>
        <dbReference type="Proteomes" id="UP000007129"/>
    </source>
</evidence>
<accession>K2RVR5</accession>
<dbReference type="InParanoid" id="K2RVR5"/>
<gene>
    <name evidence="2" type="ORF">MPH_03909</name>
</gene>